<feature type="chain" id="PRO_5046307245" evidence="1">
    <location>
        <begin position="21"/>
        <end position="193"/>
    </location>
</feature>
<sequence>MKKQILTLLTFILLPFLSIAQSNSTGFTLTPNGFISSADSTKNYIVVESPGKSQQDLYKKSLIYLSGLYVSPKEVLSTIDNETITINAVAKNAIKMKHLWLNPSWDVNYTITFQFKEGKLKISDPTINRMSTNTGDIFRTATVNPGDGQNNKEIFNRKGILKLKDGKENLETMINKYITDYITGINSTKQDNW</sequence>
<evidence type="ECO:0000259" key="2">
    <source>
        <dbReference type="Pfam" id="PF14730"/>
    </source>
</evidence>
<reference evidence="3 4" key="1">
    <citation type="submission" date="2019-11" db="EMBL/GenBank/DDBJ databases">
        <title>Description of Pedobacter sp. LMG 31462T.</title>
        <authorList>
            <person name="Carlier A."/>
            <person name="Qi S."/>
            <person name="Vandamme P."/>
        </authorList>
    </citation>
    <scope>NUCLEOTIDE SEQUENCE [LARGE SCALE GENOMIC DNA]</scope>
    <source>
        <strain evidence="3 4">LMG 31462</strain>
    </source>
</reference>
<protein>
    <submittedName>
        <fullName evidence="3">DUF4468 domain-containing protein</fullName>
    </submittedName>
</protein>
<feature type="signal peptide" evidence="1">
    <location>
        <begin position="1"/>
        <end position="20"/>
    </location>
</feature>
<proteinExistence type="predicted"/>
<comment type="caution">
    <text evidence="3">The sequence shown here is derived from an EMBL/GenBank/DDBJ whole genome shotgun (WGS) entry which is preliminary data.</text>
</comment>
<dbReference type="Pfam" id="PF14730">
    <property type="entry name" value="DUF4468"/>
    <property type="match status" value="1"/>
</dbReference>
<evidence type="ECO:0000313" key="4">
    <source>
        <dbReference type="Proteomes" id="UP000636110"/>
    </source>
</evidence>
<dbReference type="RefSeq" id="WP_182955233.1">
    <property type="nucleotide sequence ID" value="NZ_WNXC01000001.1"/>
</dbReference>
<organism evidence="3 4">
    <name type="scientific">Pedobacter gandavensis</name>
    <dbReference type="NCBI Taxonomy" id="2679963"/>
    <lineage>
        <taxon>Bacteria</taxon>
        <taxon>Pseudomonadati</taxon>
        <taxon>Bacteroidota</taxon>
        <taxon>Sphingobacteriia</taxon>
        <taxon>Sphingobacteriales</taxon>
        <taxon>Sphingobacteriaceae</taxon>
        <taxon>Pedobacter</taxon>
    </lineage>
</organism>
<dbReference type="Gene3D" id="3.30.530.80">
    <property type="match status" value="1"/>
</dbReference>
<evidence type="ECO:0000256" key="1">
    <source>
        <dbReference type="SAM" id="SignalP"/>
    </source>
</evidence>
<feature type="domain" description="DUF4468" evidence="2">
    <location>
        <begin position="46"/>
        <end position="122"/>
    </location>
</feature>
<evidence type="ECO:0000313" key="3">
    <source>
        <dbReference type="EMBL" id="MBB2148841.1"/>
    </source>
</evidence>
<accession>A0ABR6EUG5</accession>
<name>A0ABR6EUG5_9SPHI</name>
<dbReference type="Proteomes" id="UP000636110">
    <property type="component" value="Unassembled WGS sequence"/>
</dbReference>
<dbReference type="EMBL" id="WNXC01000001">
    <property type="protein sequence ID" value="MBB2148841.1"/>
    <property type="molecule type" value="Genomic_DNA"/>
</dbReference>
<dbReference type="InterPro" id="IPR027823">
    <property type="entry name" value="DUF4468"/>
</dbReference>
<gene>
    <name evidence="3" type="ORF">GM920_07945</name>
</gene>
<keyword evidence="1" id="KW-0732">Signal</keyword>
<keyword evidence="4" id="KW-1185">Reference proteome</keyword>